<dbReference type="VEuPathDB" id="VectorBase:LOC119161728"/>
<evidence type="ECO:0000313" key="3">
    <source>
        <dbReference type="Proteomes" id="UP000821866"/>
    </source>
</evidence>
<name>A0A9J6EKG1_RHIMP</name>
<reference evidence="2" key="2">
    <citation type="submission" date="2021-09" db="EMBL/GenBank/DDBJ databases">
        <authorList>
            <person name="Jia N."/>
            <person name="Wang J."/>
            <person name="Shi W."/>
            <person name="Du L."/>
            <person name="Sun Y."/>
            <person name="Zhan W."/>
            <person name="Jiang J."/>
            <person name="Wang Q."/>
            <person name="Zhang B."/>
            <person name="Ji P."/>
            <person name="Sakyi L.B."/>
            <person name="Cui X."/>
            <person name="Yuan T."/>
            <person name="Jiang B."/>
            <person name="Yang W."/>
            <person name="Lam T.T.-Y."/>
            <person name="Chang Q."/>
            <person name="Ding S."/>
            <person name="Wang X."/>
            <person name="Zhu J."/>
            <person name="Ruan X."/>
            <person name="Zhao L."/>
            <person name="Wei J."/>
            <person name="Que T."/>
            <person name="Du C."/>
            <person name="Cheng J."/>
            <person name="Dai P."/>
            <person name="Han X."/>
            <person name="Huang E."/>
            <person name="Gao Y."/>
            <person name="Liu J."/>
            <person name="Shao H."/>
            <person name="Ye R."/>
            <person name="Li L."/>
            <person name="Wei W."/>
            <person name="Wang X."/>
            <person name="Wang C."/>
            <person name="Huo Q."/>
            <person name="Li W."/>
            <person name="Guo W."/>
            <person name="Chen H."/>
            <person name="Chen S."/>
            <person name="Zhou L."/>
            <person name="Zhou L."/>
            <person name="Ni X."/>
            <person name="Tian J."/>
            <person name="Zhou Y."/>
            <person name="Sheng Y."/>
            <person name="Liu T."/>
            <person name="Pan Y."/>
            <person name="Xia L."/>
            <person name="Li J."/>
            <person name="Zhao F."/>
            <person name="Cao W."/>
        </authorList>
    </citation>
    <scope>NUCLEOTIDE SEQUENCE</scope>
    <source>
        <strain evidence="2">Rmic-2018</strain>
        <tissue evidence="2">Larvae</tissue>
    </source>
</reference>
<dbReference type="AlphaFoldDB" id="A0A9J6EKG1"/>
<organism evidence="2 3">
    <name type="scientific">Rhipicephalus microplus</name>
    <name type="common">Cattle tick</name>
    <name type="synonym">Boophilus microplus</name>
    <dbReference type="NCBI Taxonomy" id="6941"/>
    <lineage>
        <taxon>Eukaryota</taxon>
        <taxon>Metazoa</taxon>
        <taxon>Ecdysozoa</taxon>
        <taxon>Arthropoda</taxon>
        <taxon>Chelicerata</taxon>
        <taxon>Arachnida</taxon>
        <taxon>Acari</taxon>
        <taxon>Parasitiformes</taxon>
        <taxon>Ixodida</taxon>
        <taxon>Ixodoidea</taxon>
        <taxon>Ixodidae</taxon>
        <taxon>Rhipicephalinae</taxon>
        <taxon>Rhipicephalus</taxon>
        <taxon>Boophilus</taxon>
    </lineage>
</organism>
<comment type="caution">
    <text evidence="2">The sequence shown here is derived from an EMBL/GenBank/DDBJ whole genome shotgun (WGS) entry which is preliminary data.</text>
</comment>
<evidence type="ECO:0000256" key="1">
    <source>
        <dbReference type="SAM" id="MobiDB-lite"/>
    </source>
</evidence>
<keyword evidence="3" id="KW-1185">Reference proteome</keyword>
<feature type="compositionally biased region" description="Basic and acidic residues" evidence="1">
    <location>
        <begin position="102"/>
        <end position="111"/>
    </location>
</feature>
<proteinExistence type="predicted"/>
<reference evidence="2" key="1">
    <citation type="journal article" date="2020" name="Cell">
        <title>Large-Scale Comparative Analyses of Tick Genomes Elucidate Their Genetic Diversity and Vector Capacities.</title>
        <authorList>
            <consortium name="Tick Genome and Microbiome Consortium (TIGMIC)"/>
            <person name="Jia N."/>
            <person name="Wang J."/>
            <person name="Shi W."/>
            <person name="Du L."/>
            <person name="Sun Y."/>
            <person name="Zhan W."/>
            <person name="Jiang J.F."/>
            <person name="Wang Q."/>
            <person name="Zhang B."/>
            <person name="Ji P."/>
            <person name="Bell-Sakyi L."/>
            <person name="Cui X.M."/>
            <person name="Yuan T.T."/>
            <person name="Jiang B.G."/>
            <person name="Yang W.F."/>
            <person name="Lam T.T."/>
            <person name="Chang Q.C."/>
            <person name="Ding S.J."/>
            <person name="Wang X.J."/>
            <person name="Zhu J.G."/>
            <person name="Ruan X.D."/>
            <person name="Zhao L."/>
            <person name="Wei J.T."/>
            <person name="Ye R.Z."/>
            <person name="Que T.C."/>
            <person name="Du C.H."/>
            <person name="Zhou Y.H."/>
            <person name="Cheng J.X."/>
            <person name="Dai P.F."/>
            <person name="Guo W.B."/>
            <person name="Han X.H."/>
            <person name="Huang E.J."/>
            <person name="Li L.F."/>
            <person name="Wei W."/>
            <person name="Gao Y.C."/>
            <person name="Liu J.Z."/>
            <person name="Shao H.Z."/>
            <person name="Wang X."/>
            <person name="Wang C.C."/>
            <person name="Yang T.C."/>
            <person name="Huo Q.B."/>
            <person name="Li W."/>
            <person name="Chen H.Y."/>
            <person name="Chen S.E."/>
            <person name="Zhou L.G."/>
            <person name="Ni X.B."/>
            <person name="Tian J.H."/>
            <person name="Sheng Y."/>
            <person name="Liu T."/>
            <person name="Pan Y.S."/>
            <person name="Xia L.Y."/>
            <person name="Li J."/>
            <person name="Zhao F."/>
            <person name="Cao W.C."/>
        </authorList>
    </citation>
    <scope>NUCLEOTIDE SEQUENCE</scope>
    <source>
        <strain evidence="2">Rmic-2018</strain>
    </source>
</reference>
<evidence type="ECO:0000313" key="2">
    <source>
        <dbReference type="EMBL" id="KAH8034596.1"/>
    </source>
</evidence>
<gene>
    <name evidence="2" type="ORF">HPB51_025794</name>
</gene>
<accession>A0A9J6EKG1</accession>
<dbReference type="EMBL" id="JABSTU010000004">
    <property type="protein sequence ID" value="KAH8034596.1"/>
    <property type="molecule type" value="Genomic_DNA"/>
</dbReference>
<dbReference type="Proteomes" id="UP000821866">
    <property type="component" value="Chromosome 2"/>
</dbReference>
<protein>
    <submittedName>
        <fullName evidence="2">Uncharacterized protein</fullName>
    </submittedName>
</protein>
<sequence length="168" mass="18506">MVLVLPSASDPWRMLSTSDDSGSPRATMLAVQAHAKQKNRSHAQQASFRSFLNTRHELAESPSFKGYSLVSTNDLPKAAKVVVACPFNQCALGDVFPDTQDTESKRGDKVDQPLQCGLLYGKGSKQPIQRKRPKCPARSPEQHGAVERHRKAADRKQSGSKIRRLEPA</sequence>
<feature type="region of interest" description="Disordered" evidence="1">
    <location>
        <begin position="94"/>
        <end position="168"/>
    </location>
</feature>